<evidence type="ECO:0000313" key="4">
    <source>
        <dbReference type="EMBL" id="KAB4448366.1"/>
    </source>
</evidence>
<organism evidence="4 11">
    <name type="scientific">Bacteroides thetaiotaomicron</name>
    <dbReference type="NCBI Taxonomy" id="818"/>
    <lineage>
        <taxon>Bacteria</taxon>
        <taxon>Pseudomonadati</taxon>
        <taxon>Bacteroidota</taxon>
        <taxon>Bacteroidia</taxon>
        <taxon>Bacteroidales</taxon>
        <taxon>Bacteroidaceae</taxon>
        <taxon>Bacteroides</taxon>
    </lineage>
</organism>
<keyword evidence="1" id="KW-0472">Membrane</keyword>
<keyword evidence="1" id="KW-0812">Transmembrane</keyword>
<dbReference type="PANTHER" id="PTHR30273:SF2">
    <property type="entry name" value="PROTEIN FECR"/>
    <property type="match status" value="1"/>
</dbReference>
<dbReference type="Proteomes" id="UP000283616">
    <property type="component" value="Unassembled WGS sequence"/>
</dbReference>
<dbReference type="Pfam" id="PF16344">
    <property type="entry name" value="FecR_C"/>
    <property type="match status" value="1"/>
</dbReference>
<proteinExistence type="predicted"/>
<protein>
    <submittedName>
        <fullName evidence="4">DUF4974 domain-containing protein</fullName>
    </submittedName>
    <submittedName>
        <fullName evidence="5">FecR domain-containing protein</fullName>
    </submittedName>
</protein>
<dbReference type="EMBL" id="CP083681">
    <property type="protein sequence ID" value="UYU73934.1"/>
    <property type="molecule type" value="Genomic_DNA"/>
</dbReference>
<dbReference type="Gene3D" id="3.55.50.30">
    <property type="match status" value="1"/>
</dbReference>
<reference evidence="7 12" key="3">
    <citation type="submission" date="2021-06" db="EMBL/GenBank/DDBJ databases">
        <title>Interrogation of the integrated mobile genetic elements in gut-associated Bacteroides with a consensus prediction approach.</title>
        <authorList>
            <person name="Campbell D.E."/>
            <person name="Leigh J.R."/>
            <person name="Kim T."/>
            <person name="England W."/>
            <person name="Whitaker R.J."/>
            <person name="Degnan P.H."/>
        </authorList>
    </citation>
    <scope>NUCLEOTIDE SEQUENCE</scope>
    <source>
        <strain evidence="9">VPI-3443</strain>
        <strain evidence="8">VPI-BTDOT2</strain>
        <strain evidence="7 12">WAL8669</strain>
    </source>
</reference>
<dbReference type="EMBL" id="QROV01000011">
    <property type="protein sequence ID" value="RHL59198.1"/>
    <property type="molecule type" value="Genomic_DNA"/>
</dbReference>
<dbReference type="EMBL" id="JAQNVG010000021">
    <property type="protein sequence ID" value="MDC2236821.1"/>
    <property type="molecule type" value="Genomic_DNA"/>
</dbReference>
<sequence>MPVNTKYKNYSVKDFLKDDLFLQWQLLSTETLDNYWKQVLQENPHQEANITNAIRTLHSIAINRSALSCQKEDEILKNIYARYHRHKIRRFIYWTTSVAAGLILLFFSVSPLTNITEENINVMLSDVQSVRLDTIQDVRLIIGNKKTITMAEDADISWSKKDEIEVNGRSSNSSYKSQIDADVEYSTLLVPYGKRSFLTLRDGTKIWINSGTELRFPANMEKKGRGIYVNGEIYIEVAKDETSPFYVRTSEFDVRVYGTKFNVTSYKADLNKSVVLVEGSVSVLTKEKEAEEIFLHPNQMYKTDQPGNKVTDVNALQYITWKDGIWQFTSERLENIVLRLSRYYGIKIHCDEISAAKSCTGKLVLFDDINETLQIIEEIFGVKYTPNQNEITISINP</sequence>
<evidence type="ECO:0000313" key="11">
    <source>
        <dbReference type="Proteomes" id="UP000460317"/>
    </source>
</evidence>
<dbReference type="RefSeq" id="WP_048697627.1">
    <property type="nucleotide sequence ID" value="NZ_CAXTGU010000026.1"/>
</dbReference>
<dbReference type="Proteomes" id="UP001162960">
    <property type="component" value="Chromosome"/>
</dbReference>
<dbReference type="PANTHER" id="PTHR30273">
    <property type="entry name" value="PERIPLASMIC SIGNAL SENSOR AND SIGMA FACTOR ACTIVATOR FECR-RELATED"/>
    <property type="match status" value="1"/>
</dbReference>
<evidence type="ECO:0000259" key="2">
    <source>
        <dbReference type="Pfam" id="PF04773"/>
    </source>
</evidence>
<reference evidence="4 11" key="2">
    <citation type="journal article" date="2019" name="Nat. Med.">
        <title>A library of human gut bacterial isolates paired with longitudinal multiomics data enables mechanistic microbiome research.</title>
        <authorList>
            <person name="Poyet M."/>
            <person name="Groussin M."/>
            <person name="Gibbons S.M."/>
            <person name="Avila-Pacheco J."/>
            <person name="Jiang X."/>
            <person name="Kearney S.M."/>
            <person name="Perrotta A.R."/>
            <person name="Berdy B."/>
            <person name="Zhao S."/>
            <person name="Lieberman T.D."/>
            <person name="Swanson P.K."/>
            <person name="Smith M."/>
            <person name="Roesemann S."/>
            <person name="Alexander J.E."/>
            <person name="Rich S.A."/>
            <person name="Livny J."/>
            <person name="Vlamakis H."/>
            <person name="Clish C."/>
            <person name="Bullock K."/>
            <person name="Deik A."/>
            <person name="Scott J."/>
            <person name="Pierce K.A."/>
            <person name="Xavier R.J."/>
            <person name="Alm E.J."/>
        </authorList>
    </citation>
    <scope>NUCLEOTIDE SEQUENCE [LARGE SCALE GENOMIC DNA]</scope>
    <source>
        <strain evidence="4 11">BIOML-A165</strain>
    </source>
</reference>
<dbReference type="EMBL" id="CP083680">
    <property type="protein sequence ID" value="UYU68735.1"/>
    <property type="molecule type" value="Genomic_DNA"/>
</dbReference>
<dbReference type="Proteomes" id="UP001217776">
    <property type="component" value="Unassembled WGS sequence"/>
</dbReference>
<evidence type="ECO:0000313" key="6">
    <source>
        <dbReference type="EMBL" id="RHL59198.1"/>
    </source>
</evidence>
<feature type="domain" description="Protein FecR C-terminal" evidence="3">
    <location>
        <begin position="327"/>
        <end position="393"/>
    </location>
</feature>
<reference evidence="6 10" key="1">
    <citation type="submission" date="2018-08" db="EMBL/GenBank/DDBJ databases">
        <title>A genome reference for cultivated species of the human gut microbiota.</title>
        <authorList>
            <person name="Zou Y."/>
            <person name="Xue W."/>
            <person name="Luo G."/>
        </authorList>
    </citation>
    <scope>NUCLEOTIDE SEQUENCE [LARGE SCALE GENOMIC DNA]</scope>
    <source>
        <strain evidence="6 10">AF37-12</strain>
    </source>
</reference>
<reference evidence="5" key="4">
    <citation type="submission" date="2022-10" db="EMBL/GenBank/DDBJ databases">
        <title>Human gut microbiome strain richness.</title>
        <authorList>
            <person name="Chen-Liaw A."/>
        </authorList>
    </citation>
    <scope>NUCLEOTIDE SEQUENCE</scope>
    <source>
        <strain evidence="5">1001283st1_A3_1001283B150304_161114</strain>
    </source>
</reference>
<accession>A0A0P0FGX5</accession>
<dbReference type="GO" id="GO:0016989">
    <property type="term" value="F:sigma factor antagonist activity"/>
    <property type="evidence" value="ECO:0007669"/>
    <property type="project" value="TreeGrafter"/>
</dbReference>
<evidence type="ECO:0000313" key="7">
    <source>
        <dbReference type="EMBL" id="UYU68735.1"/>
    </source>
</evidence>
<dbReference type="InterPro" id="IPR006860">
    <property type="entry name" value="FecR"/>
</dbReference>
<keyword evidence="1" id="KW-1133">Transmembrane helix</keyword>
<evidence type="ECO:0000313" key="5">
    <source>
        <dbReference type="EMBL" id="MDC2236821.1"/>
    </source>
</evidence>
<dbReference type="KEGG" id="btho:Btheta7330_00642"/>
<dbReference type="Gene3D" id="2.60.120.1440">
    <property type="match status" value="1"/>
</dbReference>
<dbReference type="InterPro" id="IPR012373">
    <property type="entry name" value="Ferrdict_sens_TM"/>
</dbReference>
<dbReference type="Pfam" id="PF04773">
    <property type="entry name" value="FecR"/>
    <property type="match status" value="1"/>
</dbReference>
<gene>
    <name evidence="6" type="ORF">DW011_11440</name>
    <name evidence="4" type="ORF">GAN93_22225</name>
    <name evidence="8" type="ORF">KQP59_12805</name>
    <name evidence="7" type="ORF">KQP68_10875</name>
    <name evidence="9" type="ORF">KQP74_05245</name>
    <name evidence="5" type="ORF">PO127_13825</name>
</gene>
<evidence type="ECO:0000313" key="8">
    <source>
        <dbReference type="EMBL" id="UYU73934.1"/>
    </source>
</evidence>
<evidence type="ECO:0000256" key="1">
    <source>
        <dbReference type="SAM" id="Phobius"/>
    </source>
</evidence>
<dbReference type="InterPro" id="IPR032508">
    <property type="entry name" value="FecR_C"/>
</dbReference>
<name>A0A0P0FGX5_BACT4</name>
<dbReference type="Proteomes" id="UP001156218">
    <property type="component" value="Chromosome"/>
</dbReference>
<dbReference type="AlphaFoldDB" id="A0A0P0FGX5"/>
<evidence type="ECO:0000313" key="10">
    <source>
        <dbReference type="Proteomes" id="UP000283616"/>
    </source>
</evidence>
<dbReference type="Proteomes" id="UP001156216">
    <property type="component" value="Chromosome"/>
</dbReference>
<dbReference type="EMBL" id="CP083685">
    <property type="protein sequence ID" value="UYU92040.1"/>
    <property type="molecule type" value="Genomic_DNA"/>
</dbReference>
<dbReference type="EMBL" id="WCSB01000030">
    <property type="protein sequence ID" value="KAB4448366.1"/>
    <property type="molecule type" value="Genomic_DNA"/>
</dbReference>
<feature type="transmembrane region" description="Helical" evidence="1">
    <location>
        <begin position="91"/>
        <end position="109"/>
    </location>
</feature>
<evidence type="ECO:0000313" key="12">
    <source>
        <dbReference type="Proteomes" id="UP001156218"/>
    </source>
</evidence>
<feature type="domain" description="FecR protein" evidence="2">
    <location>
        <begin position="193"/>
        <end position="281"/>
    </location>
</feature>
<evidence type="ECO:0000313" key="9">
    <source>
        <dbReference type="EMBL" id="UYU92040.1"/>
    </source>
</evidence>
<dbReference type="Proteomes" id="UP000460317">
    <property type="component" value="Unassembled WGS sequence"/>
</dbReference>
<evidence type="ECO:0000259" key="3">
    <source>
        <dbReference type="Pfam" id="PF16344"/>
    </source>
</evidence>